<dbReference type="InterPro" id="IPR024932">
    <property type="entry name" value="ApbE"/>
</dbReference>
<keyword evidence="7 10" id="KW-0460">Magnesium</keyword>
<name>A0A402AI72_9CHLR</name>
<dbReference type="EC" id="2.7.1.180" evidence="1 10"/>
<dbReference type="PANTHER" id="PTHR30040">
    <property type="entry name" value="THIAMINE BIOSYNTHESIS LIPOPROTEIN APBE"/>
    <property type="match status" value="1"/>
</dbReference>
<proteinExistence type="inferred from homology"/>
<keyword evidence="3 10" id="KW-0285">Flavoprotein</keyword>
<evidence type="ECO:0000256" key="8">
    <source>
        <dbReference type="ARBA" id="ARBA00031306"/>
    </source>
</evidence>
<evidence type="ECO:0000256" key="11">
    <source>
        <dbReference type="PIRSR" id="PIRSR006268-2"/>
    </source>
</evidence>
<dbReference type="Pfam" id="PF02424">
    <property type="entry name" value="ApbE"/>
    <property type="match status" value="1"/>
</dbReference>
<evidence type="ECO:0000256" key="3">
    <source>
        <dbReference type="ARBA" id="ARBA00022630"/>
    </source>
</evidence>
<dbReference type="EMBL" id="BIFS01000001">
    <property type="protein sequence ID" value="GCE18744.1"/>
    <property type="molecule type" value="Genomic_DNA"/>
</dbReference>
<dbReference type="GO" id="GO:0046872">
    <property type="term" value="F:metal ion binding"/>
    <property type="evidence" value="ECO:0007669"/>
    <property type="project" value="UniProtKB-UniRule"/>
</dbReference>
<evidence type="ECO:0000256" key="1">
    <source>
        <dbReference type="ARBA" id="ARBA00011955"/>
    </source>
</evidence>
<keyword evidence="13" id="KW-1185">Reference proteome</keyword>
<feature type="binding site" evidence="11">
    <location>
        <position position="174"/>
    </location>
    <ligand>
        <name>Mg(2+)</name>
        <dbReference type="ChEBI" id="CHEBI:18420"/>
    </ligand>
</feature>
<dbReference type="PIRSF" id="PIRSF006268">
    <property type="entry name" value="ApbE"/>
    <property type="match status" value="1"/>
</dbReference>
<gene>
    <name evidence="12" type="primary">apbE_2</name>
    <name evidence="12" type="ORF">KDK_25440</name>
</gene>
<sequence length="339" mass="37312">MDLETITQDNNPPFPVHMLLEPDYVLPAGVRRSQFHAMGTQISFLLPEEQFTLGAEIIRTLFEHWERTLSRFLPDSELTQLNQLAGKPVIVSKLLFSVLSSALDAARSTDGLYDPTLLNQLVQLGYDRTFEEISQQPSTVKNTIVPGGRWREIQLNPPLRLVTMPAGIQVEFGGIAKGMAVDAALESLRREGIETALVNAGGDLAVSGMPIGFHQWPIEIQGKTRTWVVPFHHGALATSGIGRRHWRQGTELRHHLLDPRTGLPAQTQLWSVTVAAAQCKQAEVAAKVAFLLGIDKGSAFLSQHGLAALLVLEDGSALTVGPWPQESMQEANKNEVQQW</sequence>
<dbReference type="Proteomes" id="UP000287188">
    <property type="component" value="Unassembled WGS sequence"/>
</dbReference>
<evidence type="ECO:0000256" key="7">
    <source>
        <dbReference type="ARBA" id="ARBA00022842"/>
    </source>
</evidence>
<evidence type="ECO:0000256" key="4">
    <source>
        <dbReference type="ARBA" id="ARBA00022679"/>
    </source>
</evidence>
<keyword evidence="4 10" id="KW-0808">Transferase</keyword>
<evidence type="ECO:0000256" key="10">
    <source>
        <dbReference type="PIRNR" id="PIRNR006268"/>
    </source>
</evidence>
<evidence type="ECO:0000256" key="9">
    <source>
        <dbReference type="ARBA" id="ARBA00048540"/>
    </source>
</evidence>
<evidence type="ECO:0000256" key="6">
    <source>
        <dbReference type="ARBA" id="ARBA00022827"/>
    </source>
</evidence>
<keyword evidence="5 10" id="KW-0479">Metal-binding</keyword>
<evidence type="ECO:0000256" key="2">
    <source>
        <dbReference type="ARBA" id="ARBA00016337"/>
    </source>
</evidence>
<dbReference type="GO" id="GO:0016740">
    <property type="term" value="F:transferase activity"/>
    <property type="evidence" value="ECO:0007669"/>
    <property type="project" value="UniProtKB-UniRule"/>
</dbReference>
<protein>
    <recommendedName>
        <fullName evidence="2 10">FAD:protein FMN transferase</fullName>
        <ecNumber evidence="1 10">2.7.1.180</ecNumber>
    </recommendedName>
    <alternativeName>
        <fullName evidence="8 10">Flavin transferase</fullName>
    </alternativeName>
</protein>
<comment type="caution">
    <text evidence="12">The sequence shown here is derived from an EMBL/GenBank/DDBJ whole genome shotgun (WGS) entry which is preliminary data.</text>
</comment>
<evidence type="ECO:0000313" key="13">
    <source>
        <dbReference type="Proteomes" id="UP000287188"/>
    </source>
</evidence>
<dbReference type="Gene3D" id="3.10.520.10">
    <property type="entry name" value="ApbE-like domains"/>
    <property type="match status" value="1"/>
</dbReference>
<dbReference type="PANTHER" id="PTHR30040:SF2">
    <property type="entry name" value="FAD:PROTEIN FMN TRANSFERASE"/>
    <property type="match status" value="1"/>
</dbReference>
<dbReference type="InterPro" id="IPR003374">
    <property type="entry name" value="ApbE-like_sf"/>
</dbReference>
<comment type="cofactor">
    <cofactor evidence="11">
        <name>Mg(2+)</name>
        <dbReference type="ChEBI" id="CHEBI:18420"/>
    </cofactor>
    <cofactor evidence="11">
        <name>Mn(2+)</name>
        <dbReference type="ChEBI" id="CHEBI:29035"/>
    </cofactor>
    <text evidence="11">Magnesium. Can also use manganese.</text>
</comment>
<comment type="catalytic activity">
    <reaction evidence="9 10">
        <text>L-threonyl-[protein] + FAD = FMN-L-threonyl-[protein] + AMP + H(+)</text>
        <dbReference type="Rhea" id="RHEA:36847"/>
        <dbReference type="Rhea" id="RHEA-COMP:11060"/>
        <dbReference type="Rhea" id="RHEA-COMP:11061"/>
        <dbReference type="ChEBI" id="CHEBI:15378"/>
        <dbReference type="ChEBI" id="CHEBI:30013"/>
        <dbReference type="ChEBI" id="CHEBI:57692"/>
        <dbReference type="ChEBI" id="CHEBI:74257"/>
        <dbReference type="ChEBI" id="CHEBI:456215"/>
        <dbReference type="EC" id="2.7.1.180"/>
    </reaction>
</comment>
<evidence type="ECO:0000313" key="12">
    <source>
        <dbReference type="EMBL" id="GCE18744.1"/>
    </source>
</evidence>
<keyword evidence="6 10" id="KW-0274">FAD</keyword>
<dbReference type="SUPFAM" id="SSF143631">
    <property type="entry name" value="ApbE-like"/>
    <property type="match status" value="1"/>
</dbReference>
<evidence type="ECO:0000256" key="5">
    <source>
        <dbReference type="ARBA" id="ARBA00022723"/>
    </source>
</evidence>
<reference evidence="13" key="1">
    <citation type="submission" date="2018-12" db="EMBL/GenBank/DDBJ databases">
        <title>Tengunoibacter tsumagoiensis gen. nov., sp. nov., Dictyobacter kobayashii sp. nov., D. alpinus sp. nov., and D. joshuensis sp. nov. and description of Dictyobacteraceae fam. nov. within the order Ktedonobacterales isolated from Tengu-no-mugimeshi.</title>
        <authorList>
            <person name="Wang C.M."/>
            <person name="Zheng Y."/>
            <person name="Sakai Y."/>
            <person name="Toyoda A."/>
            <person name="Minakuchi Y."/>
            <person name="Abe K."/>
            <person name="Yokota A."/>
            <person name="Yabe S."/>
        </authorList>
    </citation>
    <scope>NUCLEOTIDE SEQUENCE [LARGE SCALE GENOMIC DNA]</scope>
    <source>
        <strain evidence="13">Uno11</strain>
    </source>
</reference>
<accession>A0A402AI72</accession>
<organism evidence="12 13">
    <name type="scientific">Dictyobacter kobayashii</name>
    <dbReference type="NCBI Taxonomy" id="2014872"/>
    <lineage>
        <taxon>Bacteria</taxon>
        <taxon>Bacillati</taxon>
        <taxon>Chloroflexota</taxon>
        <taxon>Ktedonobacteria</taxon>
        <taxon>Ktedonobacterales</taxon>
        <taxon>Dictyobacteraceae</taxon>
        <taxon>Dictyobacter</taxon>
    </lineage>
</organism>
<dbReference type="AlphaFoldDB" id="A0A402AI72"/>
<comment type="similarity">
    <text evidence="10">Belongs to the ApbE family.</text>
</comment>